<organism evidence="2 3">
    <name type="scientific">Lithocarpus litseifolius</name>
    <dbReference type="NCBI Taxonomy" id="425828"/>
    <lineage>
        <taxon>Eukaryota</taxon>
        <taxon>Viridiplantae</taxon>
        <taxon>Streptophyta</taxon>
        <taxon>Embryophyta</taxon>
        <taxon>Tracheophyta</taxon>
        <taxon>Spermatophyta</taxon>
        <taxon>Magnoliopsida</taxon>
        <taxon>eudicotyledons</taxon>
        <taxon>Gunneridae</taxon>
        <taxon>Pentapetalae</taxon>
        <taxon>rosids</taxon>
        <taxon>fabids</taxon>
        <taxon>Fagales</taxon>
        <taxon>Fagaceae</taxon>
        <taxon>Lithocarpus</taxon>
    </lineage>
</organism>
<keyword evidence="3" id="KW-1185">Reference proteome</keyword>
<dbReference type="Pfam" id="PF03080">
    <property type="entry name" value="Neprosin"/>
    <property type="match status" value="1"/>
</dbReference>
<proteinExistence type="predicted"/>
<dbReference type="Gene3D" id="3.90.1320.10">
    <property type="entry name" value="Outer-capsid protein sigma 3, large lobe"/>
    <property type="match status" value="1"/>
</dbReference>
<feature type="domain" description="Neprosin PEP catalytic" evidence="1">
    <location>
        <begin position="241"/>
        <end position="493"/>
    </location>
</feature>
<dbReference type="Pfam" id="PF14365">
    <property type="entry name" value="Neprosin_AP"/>
    <property type="match status" value="1"/>
</dbReference>
<dbReference type="PANTHER" id="PTHR31589:SF223">
    <property type="entry name" value="PROTEIN, PUTATIVE (DUF239)-RELATED"/>
    <property type="match status" value="1"/>
</dbReference>
<dbReference type="PROSITE" id="PS52045">
    <property type="entry name" value="NEPROSIN_PEP_CD"/>
    <property type="match status" value="1"/>
</dbReference>
<dbReference type="InterPro" id="IPR025521">
    <property type="entry name" value="Neprosin_propep"/>
</dbReference>
<dbReference type="InterPro" id="IPR004314">
    <property type="entry name" value="Neprosin"/>
</dbReference>
<evidence type="ECO:0000313" key="2">
    <source>
        <dbReference type="EMBL" id="KAL0007360.1"/>
    </source>
</evidence>
<name>A0AAW2DDU3_9ROSI</name>
<dbReference type="InterPro" id="IPR053168">
    <property type="entry name" value="Glutamic_endopeptidase"/>
</dbReference>
<comment type="caution">
    <text evidence="2">The sequence shown here is derived from an EMBL/GenBank/DDBJ whole genome shotgun (WGS) entry which is preliminary data.</text>
</comment>
<evidence type="ECO:0000259" key="1">
    <source>
        <dbReference type="PROSITE" id="PS52045"/>
    </source>
</evidence>
<sequence>MQPACSRVSPPPPDQLEMVSVAPMVIETAISVPEIPGGGGYCVQMSPSWPTQSHNEPNLSAAVSQASTESISAAVWAQPPRDPMILVTVTPATQEEKLQRRQTTIGFRKRRKRTETCESSYQVNGTRITSKEEELELERQLKLVNKPPVKSIQTEFGSIVDCVDINKQLAFDHPLLKDHKIQERPRFALRRTKNAGLSRNKNSLIGLMKDACPSGTIPVRRTTKEDLIAIRSMSNDIYPQTTASRGVYAAMIQMRHLPGRSYTRVKGNIAVYNPNVKQGDSYAAIQIINGEEYKTNAIITGWMVSPTLYSGAKYSIFFAHWTIDGSKTTGCLNLNCPGFVQIDRRVYLGAPITNVSIPYGPHFEIAVSIFKDLFGSWWVTYDGINIGYYPAKIFNNFANPQIVGWGGIVAASNPPTGVSPPMGSGVFPDGKYEHSCSIRFAQYTNNLGIEDGPHGDSYEKIIDCPSRYSVRDPVYRVSQGYTFDFGGPGGKCGKKKI</sequence>
<reference evidence="2 3" key="1">
    <citation type="submission" date="2024-01" db="EMBL/GenBank/DDBJ databases">
        <title>A telomere-to-telomere, gap-free genome of sweet tea (Lithocarpus litseifolius).</title>
        <authorList>
            <person name="Zhou J."/>
        </authorList>
    </citation>
    <scope>NUCLEOTIDE SEQUENCE [LARGE SCALE GENOMIC DNA]</scope>
    <source>
        <strain evidence="2">Zhou-2022a</strain>
        <tissue evidence="2">Leaf</tissue>
    </source>
</reference>
<protein>
    <recommendedName>
        <fullName evidence="1">Neprosin PEP catalytic domain-containing protein</fullName>
    </recommendedName>
</protein>
<evidence type="ECO:0000313" key="3">
    <source>
        <dbReference type="Proteomes" id="UP001459277"/>
    </source>
</evidence>
<dbReference type="PANTHER" id="PTHR31589">
    <property type="entry name" value="PROTEIN, PUTATIVE (DUF239)-RELATED-RELATED"/>
    <property type="match status" value="1"/>
</dbReference>
<dbReference type="AlphaFoldDB" id="A0AAW2DDU3"/>
<dbReference type="Proteomes" id="UP001459277">
    <property type="component" value="Unassembled WGS sequence"/>
</dbReference>
<dbReference type="EMBL" id="JAZDWU010000003">
    <property type="protein sequence ID" value="KAL0007360.1"/>
    <property type="molecule type" value="Genomic_DNA"/>
</dbReference>
<gene>
    <name evidence="2" type="ORF">SO802_008862</name>
</gene>
<accession>A0AAW2DDU3</accession>